<evidence type="ECO:0000256" key="6">
    <source>
        <dbReference type="ARBA" id="ARBA00011881"/>
    </source>
</evidence>
<dbReference type="SUPFAM" id="SSF143113">
    <property type="entry name" value="NAP-like"/>
    <property type="match status" value="1"/>
</dbReference>
<evidence type="ECO:0000256" key="7">
    <source>
        <dbReference type="ARBA" id="ARBA00012911"/>
    </source>
</evidence>
<evidence type="ECO:0000256" key="19">
    <source>
        <dbReference type="ARBA" id="ARBA00043127"/>
    </source>
</evidence>
<evidence type="ECO:0000256" key="4">
    <source>
        <dbReference type="ARBA" id="ARBA00006324"/>
    </source>
</evidence>
<evidence type="ECO:0000256" key="8">
    <source>
        <dbReference type="ARBA" id="ARBA00022490"/>
    </source>
</evidence>
<dbReference type="GO" id="GO:0006334">
    <property type="term" value="P:nucleosome assembly"/>
    <property type="evidence" value="ECO:0007669"/>
    <property type="project" value="InterPro"/>
</dbReference>
<feature type="region of interest" description="Disordered" evidence="21">
    <location>
        <begin position="73"/>
        <end position="105"/>
    </location>
</feature>
<dbReference type="Pfam" id="PF00956">
    <property type="entry name" value="NAP"/>
    <property type="match status" value="1"/>
</dbReference>
<dbReference type="PANTHER" id="PTHR12128">
    <property type="entry name" value="DIHYDRODIPICOLINATE SYNTHASE"/>
    <property type="match status" value="1"/>
</dbReference>
<dbReference type="SUPFAM" id="SSF51569">
    <property type="entry name" value="Aldolase"/>
    <property type="match status" value="1"/>
</dbReference>
<gene>
    <name evidence="22" type="ORF">JEQ12_003933</name>
</gene>
<dbReference type="SMART" id="SM01130">
    <property type="entry name" value="DHDPS"/>
    <property type="match status" value="1"/>
</dbReference>
<evidence type="ECO:0000256" key="15">
    <source>
        <dbReference type="ARBA" id="ARBA00041376"/>
    </source>
</evidence>
<evidence type="ECO:0000256" key="1">
    <source>
        <dbReference type="ARBA" id="ARBA00004123"/>
    </source>
</evidence>
<feature type="region of interest" description="Disordered" evidence="21">
    <location>
        <begin position="1"/>
        <end position="25"/>
    </location>
</feature>
<dbReference type="EMBL" id="JAEMGP010000012">
    <property type="protein sequence ID" value="KAG5202543.1"/>
    <property type="molecule type" value="Genomic_DNA"/>
</dbReference>
<keyword evidence="8" id="KW-0963">Cytoplasm</keyword>
<comment type="catalytic activity">
    <reaction evidence="20">
        <text>aceneuramate = aldehydo-N-acetyl-D-mannosamine + pyruvate</text>
        <dbReference type="Rhea" id="RHEA:23296"/>
        <dbReference type="ChEBI" id="CHEBI:15361"/>
        <dbReference type="ChEBI" id="CHEBI:17122"/>
        <dbReference type="ChEBI" id="CHEBI:173083"/>
        <dbReference type="EC" id="4.1.3.3"/>
    </reaction>
</comment>
<feature type="compositionally biased region" description="Basic and acidic residues" evidence="21">
    <location>
        <begin position="86"/>
        <end position="105"/>
    </location>
</feature>
<name>A0A836CYP4_SHEEP</name>
<feature type="compositionally biased region" description="Acidic residues" evidence="21">
    <location>
        <begin position="73"/>
        <end position="85"/>
    </location>
</feature>
<keyword evidence="9" id="KW-0456">Lyase</keyword>
<dbReference type="Proteomes" id="UP000664991">
    <property type="component" value="Unassembled WGS sequence"/>
</dbReference>
<evidence type="ECO:0000256" key="5">
    <source>
        <dbReference type="ARBA" id="ARBA00009947"/>
    </source>
</evidence>
<sequence length="648" mass="73320">MADIDNKEQSELDQDLDDVEEVEEEETVKCAQIEAKFYEEVHDLERKYAVLYQPLFDKRFEIINAIYEPTEEECEWKPDEEDEISEELKEKAKIEDEKKDEEKEDPKGIPEFWLTVFKNVDLLSDMVPEHDEPILKHSKDIKVEFSDAGQPMSFVLEFHFEPNEYFTNEVLTKTYRMRSEPDDSDPFSFDGPEIMGCTGCQIDWKKGKNVTLKTIKKQQKHKGRGTVHTVTKTVSNDSFFNFLAPPEVPESGDLDDDSEAILTADFEIGHFLRERIIPRSVLCFTGEAIEDDDNYDEEAGTLRSLPVQVRLLLVLAAAGGAQRGARLRQFSSPLLLLIEKRANKMKRMLIREINFSVIGRYVDYLVEEQGVKNVFVNGTTGEGLSLSISERCQVAEEWVTKGRNKLDQIVIHVGALSLKESQELAQHAAEIGADGIAVIAPFFLKPWNKDVLINFLKEVAAAAPALPFYYYHIPALTGVKIRAEELLDGIQDKIPSFQGLKFSDTDLLDFGQCVDQNRQRQFAFLFGVDEQLLSALVMGATGAVGSTYNYLGKKTKQMLEAFERKDFSSALNHQFCIQRFINFVVKLGFGVSQTKAIMTLVSGIPMGPPRLPLQKASREFTDNAEAKLKSLDFLSCTDLKDGNMDACS</sequence>
<evidence type="ECO:0000256" key="21">
    <source>
        <dbReference type="SAM" id="MobiDB-lite"/>
    </source>
</evidence>
<comment type="subcellular location">
    <subcellularLocation>
        <location evidence="2">Cytoplasm</location>
    </subcellularLocation>
    <subcellularLocation>
        <location evidence="1">Nucleus</location>
    </subcellularLocation>
</comment>
<evidence type="ECO:0000313" key="22">
    <source>
        <dbReference type="EMBL" id="KAG5202543.1"/>
    </source>
</evidence>
<dbReference type="FunFam" id="3.20.20.70:FF:000133">
    <property type="entry name" value="N-acetylneuraminate pyruvate lyase"/>
    <property type="match status" value="1"/>
</dbReference>
<evidence type="ECO:0000256" key="2">
    <source>
        <dbReference type="ARBA" id="ARBA00004496"/>
    </source>
</evidence>
<dbReference type="PANTHER" id="PTHR12128:SF21">
    <property type="entry name" value="N-ACETYLNEURAMINATE LYASE"/>
    <property type="match status" value="1"/>
</dbReference>
<evidence type="ECO:0000256" key="11">
    <source>
        <dbReference type="ARBA" id="ARBA00023270"/>
    </source>
</evidence>
<dbReference type="InterPro" id="IPR002164">
    <property type="entry name" value="NAP_family"/>
</dbReference>
<evidence type="ECO:0000256" key="16">
    <source>
        <dbReference type="ARBA" id="ARBA00041560"/>
    </source>
</evidence>
<dbReference type="Gene3D" id="1.20.5.1500">
    <property type="match status" value="1"/>
</dbReference>
<comment type="similarity">
    <text evidence="5">Belongs to the nucleosome assembly protein (NAP) family.</text>
</comment>
<accession>A0A836CYP4</accession>
<evidence type="ECO:0000256" key="9">
    <source>
        <dbReference type="ARBA" id="ARBA00023239"/>
    </source>
</evidence>
<comment type="subunit">
    <text evidence="6">Homotetramer.</text>
</comment>
<dbReference type="Gene3D" id="3.20.20.70">
    <property type="entry name" value="Aldolase class I"/>
    <property type="match status" value="1"/>
</dbReference>
<dbReference type="InterPro" id="IPR013785">
    <property type="entry name" value="Aldolase_TIM"/>
</dbReference>
<dbReference type="GO" id="GO:0008747">
    <property type="term" value="F:N-acetylneuraminate lyase activity"/>
    <property type="evidence" value="ECO:0007669"/>
    <property type="project" value="UniProtKB-EC"/>
</dbReference>
<protein>
    <recommendedName>
        <fullName evidence="13">N-acetylneuraminate lyase</fullName>
        <ecNumber evidence="7">4.1.3.3</ecNumber>
    </recommendedName>
    <alternativeName>
        <fullName evidence="19">N-acetylneuraminate pyruvate-lyase</fullName>
    </alternativeName>
    <alternativeName>
        <fullName evidence="14">N-acetylneuraminic acid aldolase</fullName>
    </alternativeName>
    <alternativeName>
        <fullName evidence="18">Sialate lyase</fullName>
    </alternativeName>
    <alternativeName>
        <fullName evidence="15">Sialate-pyruvate lyase</fullName>
    </alternativeName>
    <alternativeName>
        <fullName evidence="16">Sialic acid aldolase</fullName>
    </alternativeName>
    <alternativeName>
        <fullName evidence="17">Sialic acid lyase</fullName>
    </alternativeName>
</protein>
<evidence type="ECO:0000256" key="18">
    <source>
        <dbReference type="ARBA" id="ARBA00042346"/>
    </source>
</evidence>
<dbReference type="EC" id="4.1.3.3" evidence="7"/>
<dbReference type="Gene3D" id="3.30.1120.90">
    <property type="entry name" value="Nucleosome assembly protein"/>
    <property type="match status" value="1"/>
</dbReference>
<evidence type="ECO:0000256" key="3">
    <source>
        <dbReference type="ARBA" id="ARBA00004878"/>
    </source>
</evidence>
<evidence type="ECO:0000256" key="14">
    <source>
        <dbReference type="ARBA" id="ARBA00041211"/>
    </source>
</evidence>
<evidence type="ECO:0000256" key="17">
    <source>
        <dbReference type="ARBA" id="ARBA00042218"/>
    </source>
</evidence>
<evidence type="ECO:0000313" key="23">
    <source>
        <dbReference type="Proteomes" id="UP000664991"/>
    </source>
</evidence>
<keyword evidence="12" id="KW-0119">Carbohydrate metabolism</keyword>
<dbReference type="FunFam" id="1.20.5.1500:FF:000001">
    <property type="entry name" value="Nucleosome assembly protein 1-like 1"/>
    <property type="match status" value="1"/>
</dbReference>
<organism evidence="22 23">
    <name type="scientific">Ovis aries</name>
    <name type="common">Sheep</name>
    <dbReference type="NCBI Taxonomy" id="9940"/>
    <lineage>
        <taxon>Eukaryota</taxon>
        <taxon>Metazoa</taxon>
        <taxon>Chordata</taxon>
        <taxon>Craniata</taxon>
        <taxon>Vertebrata</taxon>
        <taxon>Euteleostomi</taxon>
        <taxon>Mammalia</taxon>
        <taxon>Eutheria</taxon>
        <taxon>Laurasiatheria</taxon>
        <taxon>Artiodactyla</taxon>
        <taxon>Ruminantia</taxon>
        <taxon>Pecora</taxon>
        <taxon>Bovidae</taxon>
        <taxon>Caprinae</taxon>
        <taxon>Ovis</taxon>
    </lineage>
</organism>
<keyword evidence="10" id="KW-0539">Nucleus</keyword>
<dbReference type="GO" id="GO:0005634">
    <property type="term" value="C:nucleus"/>
    <property type="evidence" value="ECO:0007669"/>
    <property type="project" value="UniProtKB-SubCell"/>
</dbReference>
<evidence type="ECO:0000256" key="13">
    <source>
        <dbReference type="ARBA" id="ARBA00039936"/>
    </source>
</evidence>
<dbReference type="InterPro" id="IPR002220">
    <property type="entry name" value="DapA-like"/>
</dbReference>
<proteinExistence type="inferred from homology"/>
<evidence type="ECO:0000256" key="12">
    <source>
        <dbReference type="ARBA" id="ARBA00023277"/>
    </source>
</evidence>
<keyword evidence="11" id="KW-0704">Schiff base</keyword>
<feature type="compositionally biased region" description="Acidic residues" evidence="21">
    <location>
        <begin position="11"/>
        <end position="25"/>
    </location>
</feature>
<evidence type="ECO:0000256" key="10">
    <source>
        <dbReference type="ARBA" id="ARBA00023242"/>
    </source>
</evidence>
<dbReference type="PRINTS" id="PR00146">
    <property type="entry name" value="DHPICSNTHASE"/>
</dbReference>
<dbReference type="Pfam" id="PF00701">
    <property type="entry name" value="DHDPS"/>
    <property type="match status" value="1"/>
</dbReference>
<comment type="pathway">
    <text evidence="3">Amino-sugar metabolism; N-acetylneuraminate degradation.</text>
</comment>
<dbReference type="FunFam" id="3.30.1120.90:FF:000001">
    <property type="entry name" value="Nucleosome assembly protein 1-like 1"/>
    <property type="match status" value="1"/>
</dbReference>
<reference evidence="22 23" key="1">
    <citation type="submission" date="2020-12" db="EMBL/GenBank/DDBJ databases">
        <title>De novo assembly of Tibetan sheep genome.</title>
        <authorList>
            <person name="Li X."/>
        </authorList>
    </citation>
    <scope>NUCLEOTIDE SEQUENCE [LARGE SCALE GENOMIC DNA]</scope>
    <source>
        <tissue evidence="22">Heart</tissue>
    </source>
</reference>
<dbReference type="GO" id="GO:0005737">
    <property type="term" value="C:cytoplasm"/>
    <property type="evidence" value="ECO:0007669"/>
    <property type="project" value="UniProtKB-SubCell"/>
</dbReference>
<comment type="similarity">
    <text evidence="4">Belongs to the DapA family. NanA subfamily.</text>
</comment>
<evidence type="ECO:0000256" key="20">
    <source>
        <dbReference type="ARBA" id="ARBA00044906"/>
    </source>
</evidence>
<feature type="compositionally biased region" description="Basic and acidic residues" evidence="21">
    <location>
        <begin position="1"/>
        <end position="10"/>
    </location>
</feature>
<dbReference type="AlphaFoldDB" id="A0A836CYP4"/>
<comment type="caution">
    <text evidence="22">The sequence shown here is derived from an EMBL/GenBank/DDBJ whole genome shotgun (WGS) entry which is preliminary data.</text>
</comment>
<dbReference type="InterPro" id="IPR037231">
    <property type="entry name" value="NAP-like_sf"/>
</dbReference>